<dbReference type="Pfam" id="PF07966">
    <property type="entry name" value="A1_Propeptide"/>
    <property type="match status" value="1"/>
</dbReference>
<comment type="similarity">
    <text evidence="1">Belongs to the peptidase A1 family.</text>
</comment>
<comment type="caution">
    <text evidence="3">The sequence shown here is derived from an EMBL/GenBank/DDBJ whole genome shotgun (WGS) entry which is preliminary data.</text>
</comment>
<gene>
    <name evidence="3" type="ORF">QTO34_003202</name>
</gene>
<accession>A0AA40LJ36</accession>
<sequence>MAGNILGKTRCGSKPGVAATLNRGVGALSDWLSFPGSIPLTKIKSMRESLREKDLLRDYLQRHPYSHAYKFLSGEGVTVQPMRNYLDVSVRGAARSLP</sequence>
<evidence type="ECO:0000259" key="2">
    <source>
        <dbReference type="Pfam" id="PF07966"/>
    </source>
</evidence>
<dbReference type="Proteomes" id="UP001177744">
    <property type="component" value="Unassembled WGS sequence"/>
</dbReference>
<dbReference type="InterPro" id="IPR012848">
    <property type="entry name" value="Aspartic_peptidase_N"/>
</dbReference>
<dbReference type="AlphaFoldDB" id="A0AA40LJ36"/>
<evidence type="ECO:0000313" key="4">
    <source>
        <dbReference type="Proteomes" id="UP001177744"/>
    </source>
</evidence>
<keyword evidence="4" id="KW-1185">Reference proteome</keyword>
<feature type="domain" description="Aspartic peptidase N-terminal" evidence="2">
    <location>
        <begin position="38"/>
        <end position="63"/>
    </location>
</feature>
<dbReference type="GO" id="GO:0004190">
    <property type="term" value="F:aspartic-type endopeptidase activity"/>
    <property type="evidence" value="ECO:0007669"/>
    <property type="project" value="InterPro"/>
</dbReference>
<dbReference type="Gene3D" id="6.10.140.60">
    <property type="match status" value="1"/>
</dbReference>
<evidence type="ECO:0000256" key="1">
    <source>
        <dbReference type="ARBA" id="ARBA00007447"/>
    </source>
</evidence>
<dbReference type="GO" id="GO:0006508">
    <property type="term" value="P:proteolysis"/>
    <property type="evidence" value="ECO:0007669"/>
    <property type="project" value="InterPro"/>
</dbReference>
<reference evidence="3" key="1">
    <citation type="submission" date="2023-06" db="EMBL/GenBank/DDBJ databases">
        <title>Reference genome for the Northern bat (Eptesicus nilssonii), a most northern bat species.</title>
        <authorList>
            <person name="Laine V.N."/>
            <person name="Pulliainen A.T."/>
            <person name="Lilley T.M."/>
        </authorList>
    </citation>
    <scope>NUCLEOTIDE SEQUENCE</scope>
    <source>
        <strain evidence="3">BLF_Eptnil</strain>
        <tissue evidence="3">Kidney</tissue>
    </source>
</reference>
<protein>
    <recommendedName>
        <fullName evidence="2">Aspartic peptidase N-terminal domain-containing protein</fullName>
    </recommendedName>
</protein>
<dbReference type="EMBL" id="JAULJE010000013">
    <property type="protein sequence ID" value="KAK1335416.1"/>
    <property type="molecule type" value="Genomic_DNA"/>
</dbReference>
<proteinExistence type="inferred from homology"/>
<evidence type="ECO:0000313" key="3">
    <source>
        <dbReference type="EMBL" id="KAK1335416.1"/>
    </source>
</evidence>
<organism evidence="3 4">
    <name type="scientific">Cnephaeus nilssonii</name>
    <name type="common">Northern bat</name>
    <name type="synonym">Eptesicus nilssonii</name>
    <dbReference type="NCBI Taxonomy" id="3371016"/>
    <lineage>
        <taxon>Eukaryota</taxon>
        <taxon>Metazoa</taxon>
        <taxon>Chordata</taxon>
        <taxon>Craniata</taxon>
        <taxon>Vertebrata</taxon>
        <taxon>Euteleostomi</taxon>
        <taxon>Mammalia</taxon>
        <taxon>Eutheria</taxon>
        <taxon>Laurasiatheria</taxon>
        <taxon>Chiroptera</taxon>
        <taxon>Yangochiroptera</taxon>
        <taxon>Vespertilionidae</taxon>
        <taxon>Cnephaeus</taxon>
    </lineage>
</organism>
<name>A0AA40LJ36_CNENI</name>